<gene>
    <name evidence="1" type="ORF">M6D93_19060</name>
</gene>
<proteinExistence type="predicted"/>
<reference evidence="1" key="1">
    <citation type="journal article" date="2018" name="Int. J. Syst. Evol. Microbiol.">
        <title>Jatrophihabitans telluris sp. nov., isolated from sediment soil of lava forest wetlands and the emended description of the genus Jatrophihabitans.</title>
        <authorList>
            <person name="Lee K.C."/>
            <person name="Suh M.K."/>
            <person name="Eom M.K."/>
            <person name="Kim K.K."/>
            <person name="Kim J.S."/>
            <person name="Kim D.S."/>
            <person name="Ko S.H."/>
            <person name="Shin Y.K."/>
            <person name="Lee J.S."/>
        </authorList>
    </citation>
    <scope>NUCLEOTIDE SEQUENCE</scope>
    <source>
        <strain evidence="1">N237</strain>
    </source>
</reference>
<dbReference type="RefSeq" id="WP_249771776.1">
    <property type="nucleotide sequence ID" value="NZ_CP097332.1"/>
</dbReference>
<dbReference type="Proteomes" id="UP001056336">
    <property type="component" value="Chromosome"/>
</dbReference>
<name>A0ABY4QXZ3_9ACTN</name>
<evidence type="ECO:0000313" key="1">
    <source>
        <dbReference type="EMBL" id="UQX88358.1"/>
    </source>
</evidence>
<organism evidence="1 2">
    <name type="scientific">Jatrophihabitans telluris</name>
    <dbReference type="NCBI Taxonomy" id="2038343"/>
    <lineage>
        <taxon>Bacteria</taxon>
        <taxon>Bacillati</taxon>
        <taxon>Actinomycetota</taxon>
        <taxon>Actinomycetes</taxon>
        <taxon>Jatrophihabitantales</taxon>
        <taxon>Jatrophihabitantaceae</taxon>
        <taxon>Jatrophihabitans</taxon>
    </lineage>
</organism>
<reference evidence="1" key="2">
    <citation type="submission" date="2022-05" db="EMBL/GenBank/DDBJ databases">
        <authorList>
            <person name="Kim J.-S."/>
            <person name="Lee K."/>
            <person name="Suh M."/>
            <person name="Eom M."/>
            <person name="Kim J.-S."/>
            <person name="Kim D.-S."/>
            <person name="Ko S.-H."/>
            <person name="Shin Y."/>
            <person name="Lee J.-S."/>
        </authorList>
    </citation>
    <scope>NUCLEOTIDE SEQUENCE</scope>
    <source>
        <strain evidence="1">N237</strain>
    </source>
</reference>
<dbReference type="EMBL" id="CP097332">
    <property type="protein sequence ID" value="UQX88358.1"/>
    <property type="molecule type" value="Genomic_DNA"/>
</dbReference>
<protein>
    <submittedName>
        <fullName evidence="1">Uncharacterized protein</fullName>
    </submittedName>
</protein>
<sequence length="164" mass="18334">MDTATLVSAWDLLVGMNQGHFMLYTDEPHTVDPREKSRIVQAAVSGTGIAQHFGTVVVTSPHQKNYAMGLRVEVFDAHPDDDLDDWQEAFELDLPVKTSGLIYDSPGMSSFKIPVRPGEQHLLITGLGFSDHDRPSAETPGDRWRIRLWPCEEHHQSTRLKAAS</sequence>
<evidence type="ECO:0000313" key="2">
    <source>
        <dbReference type="Proteomes" id="UP001056336"/>
    </source>
</evidence>
<keyword evidence="2" id="KW-1185">Reference proteome</keyword>
<accession>A0ABY4QXZ3</accession>